<dbReference type="InterPro" id="IPR018171">
    <property type="entry name" value="Pept_tRNA_hydro_CS"/>
</dbReference>
<dbReference type="AlphaFoldDB" id="D6TKL2"/>
<evidence type="ECO:0000256" key="11">
    <source>
        <dbReference type="SAM" id="MobiDB-lite"/>
    </source>
</evidence>
<feature type="binding site" evidence="8">
    <location>
        <position position="63"/>
    </location>
    <ligand>
        <name>tRNA</name>
        <dbReference type="ChEBI" id="CHEBI:17843"/>
    </ligand>
</feature>
<evidence type="ECO:0000313" key="13">
    <source>
        <dbReference type="Proteomes" id="UP000004508"/>
    </source>
</evidence>
<feature type="binding site" evidence="8">
    <location>
        <position position="14"/>
    </location>
    <ligand>
        <name>tRNA</name>
        <dbReference type="ChEBI" id="CHEBI:17843"/>
    </ligand>
</feature>
<dbReference type="EC" id="3.1.1.29" evidence="1 8"/>
<comment type="function">
    <text evidence="8">Hydrolyzes ribosome-free peptidyl-tRNAs (with 1 or more amino acids incorporated), which drop off the ribosome during protein synthesis, or as a result of ribosome stalling.</text>
</comment>
<dbReference type="eggNOG" id="COG0193">
    <property type="taxonomic scope" value="Bacteria"/>
</dbReference>
<dbReference type="GO" id="GO:0004045">
    <property type="term" value="F:peptidyl-tRNA hydrolase activity"/>
    <property type="evidence" value="ECO:0007669"/>
    <property type="project" value="UniProtKB-UniRule"/>
</dbReference>
<comment type="subunit">
    <text evidence="8">Monomer.</text>
</comment>
<keyword evidence="8" id="KW-0963">Cytoplasm</keyword>
<feature type="site" description="Stabilizes the basic form of H active site to accept a proton" evidence="8">
    <location>
        <position position="90"/>
    </location>
</feature>
<evidence type="ECO:0000256" key="8">
    <source>
        <dbReference type="HAMAP-Rule" id="MF_00083"/>
    </source>
</evidence>
<evidence type="ECO:0000256" key="9">
    <source>
        <dbReference type="RuleBase" id="RU000673"/>
    </source>
</evidence>
<comment type="subcellular location">
    <subcellularLocation>
        <location evidence="8">Cytoplasm</location>
    </subcellularLocation>
</comment>
<evidence type="ECO:0000313" key="12">
    <source>
        <dbReference type="EMBL" id="EFH86312.1"/>
    </source>
</evidence>
<dbReference type="PANTHER" id="PTHR17224:SF1">
    <property type="entry name" value="PEPTIDYL-TRNA HYDROLASE"/>
    <property type="match status" value="1"/>
</dbReference>
<name>D6TKL2_KTERA</name>
<evidence type="ECO:0000256" key="6">
    <source>
        <dbReference type="ARBA" id="ARBA00048707"/>
    </source>
</evidence>
<evidence type="ECO:0000256" key="3">
    <source>
        <dbReference type="ARBA" id="ARBA00022801"/>
    </source>
</evidence>
<feature type="binding site" evidence="8">
    <location>
        <position position="111"/>
    </location>
    <ligand>
        <name>tRNA</name>
        <dbReference type="ChEBI" id="CHEBI:17843"/>
    </ligand>
</feature>
<dbReference type="PANTHER" id="PTHR17224">
    <property type="entry name" value="PEPTIDYL-TRNA HYDROLASE"/>
    <property type="match status" value="1"/>
</dbReference>
<dbReference type="FunFam" id="3.40.50.1470:FF:000001">
    <property type="entry name" value="Peptidyl-tRNA hydrolase"/>
    <property type="match status" value="1"/>
</dbReference>
<keyword evidence="4 8" id="KW-0694">RNA-binding</keyword>
<comment type="catalytic activity">
    <reaction evidence="6 8 9">
        <text>an N-acyl-L-alpha-aminoacyl-tRNA + H2O = an N-acyl-L-amino acid + a tRNA + H(+)</text>
        <dbReference type="Rhea" id="RHEA:54448"/>
        <dbReference type="Rhea" id="RHEA-COMP:10123"/>
        <dbReference type="Rhea" id="RHEA-COMP:13883"/>
        <dbReference type="ChEBI" id="CHEBI:15377"/>
        <dbReference type="ChEBI" id="CHEBI:15378"/>
        <dbReference type="ChEBI" id="CHEBI:59874"/>
        <dbReference type="ChEBI" id="CHEBI:78442"/>
        <dbReference type="ChEBI" id="CHEBI:138191"/>
        <dbReference type="EC" id="3.1.1.29"/>
    </reaction>
</comment>
<dbReference type="STRING" id="485913.Krac_7604"/>
<evidence type="ECO:0000256" key="1">
    <source>
        <dbReference type="ARBA" id="ARBA00013260"/>
    </source>
</evidence>
<dbReference type="GO" id="GO:0000049">
    <property type="term" value="F:tRNA binding"/>
    <property type="evidence" value="ECO:0007669"/>
    <property type="project" value="UniProtKB-UniRule"/>
</dbReference>
<feature type="site" description="Discriminates between blocked and unblocked aminoacyl-tRNA" evidence="8">
    <location>
        <position position="9"/>
    </location>
</feature>
<comment type="function">
    <text evidence="8">Catalyzes the release of premature peptidyl moieties from peptidyl-tRNA molecules trapped in stalled 50S ribosomal subunits, and thus maintains levels of free tRNAs and 50S ribosomes.</text>
</comment>
<feature type="region of interest" description="Disordered" evidence="11">
    <location>
        <begin position="184"/>
        <end position="227"/>
    </location>
</feature>
<reference evidence="12 13" key="1">
    <citation type="journal article" date="2011" name="Stand. Genomic Sci.">
        <title>Non-contiguous finished genome sequence and contextual data of the filamentous soil bacterium Ktedonobacter racemifer type strain (SOSP1-21).</title>
        <authorList>
            <person name="Chang Y.J."/>
            <person name="Land M."/>
            <person name="Hauser L."/>
            <person name="Chertkov O."/>
            <person name="Del Rio T.G."/>
            <person name="Nolan M."/>
            <person name="Copeland A."/>
            <person name="Tice H."/>
            <person name="Cheng J.F."/>
            <person name="Lucas S."/>
            <person name="Han C."/>
            <person name="Goodwin L."/>
            <person name="Pitluck S."/>
            <person name="Ivanova N."/>
            <person name="Ovchinikova G."/>
            <person name="Pati A."/>
            <person name="Chen A."/>
            <person name="Palaniappan K."/>
            <person name="Mavromatis K."/>
            <person name="Liolios K."/>
            <person name="Brettin T."/>
            <person name="Fiebig A."/>
            <person name="Rohde M."/>
            <person name="Abt B."/>
            <person name="Goker M."/>
            <person name="Detter J.C."/>
            <person name="Woyke T."/>
            <person name="Bristow J."/>
            <person name="Eisen J.A."/>
            <person name="Markowitz V."/>
            <person name="Hugenholtz P."/>
            <person name="Kyrpides N.C."/>
            <person name="Klenk H.P."/>
            <person name="Lapidus A."/>
        </authorList>
    </citation>
    <scope>NUCLEOTIDE SEQUENCE [LARGE SCALE GENOMIC DNA]</scope>
    <source>
        <strain evidence="13">DSM 44963</strain>
    </source>
</reference>
<comment type="similarity">
    <text evidence="5 8 10">Belongs to the PTH family.</text>
</comment>
<dbReference type="OrthoDB" id="9800507at2"/>
<organism evidence="12 13">
    <name type="scientific">Ktedonobacter racemifer DSM 44963</name>
    <dbReference type="NCBI Taxonomy" id="485913"/>
    <lineage>
        <taxon>Bacteria</taxon>
        <taxon>Bacillati</taxon>
        <taxon>Chloroflexota</taxon>
        <taxon>Ktedonobacteria</taxon>
        <taxon>Ktedonobacterales</taxon>
        <taxon>Ktedonobacteraceae</taxon>
        <taxon>Ktedonobacter</taxon>
    </lineage>
</organism>
<protein>
    <recommendedName>
        <fullName evidence="7 8">Peptidyl-tRNA hydrolase</fullName>
        <shortName evidence="8">Pth</shortName>
        <ecNumber evidence="1 8">3.1.1.29</ecNumber>
    </recommendedName>
</protein>
<dbReference type="Proteomes" id="UP000004508">
    <property type="component" value="Unassembled WGS sequence"/>
</dbReference>
<keyword evidence="3 8" id="KW-0378">Hydrolase</keyword>
<gene>
    <name evidence="8" type="primary">pth</name>
    <name evidence="12" type="ORF">Krac_7604</name>
</gene>
<accession>D6TKL2</accession>
<dbReference type="CDD" id="cd00462">
    <property type="entry name" value="PTH"/>
    <property type="match status" value="1"/>
</dbReference>
<dbReference type="FunCoup" id="D6TKL2">
    <property type="interactions" value="513"/>
</dbReference>
<dbReference type="PROSITE" id="PS01196">
    <property type="entry name" value="PEPT_TRNA_HYDROL_2"/>
    <property type="match status" value="1"/>
</dbReference>
<keyword evidence="2 8" id="KW-0820">tRNA-binding</keyword>
<dbReference type="HAMAP" id="MF_00083">
    <property type="entry name" value="Pept_tRNA_hydro_bact"/>
    <property type="match status" value="1"/>
</dbReference>
<feature type="active site" description="Proton acceptor" evidence="8">
    <location>
        <position position="19"/>
    </location>
</feature>
<proteinExistence type="inferred from homology"/>
<keyword evidence="13" id="KW-1185">Reference proteome</keyword>
<dbReference type="NCBIfam" id="TIGR00447">
    <property type="entry name" value="pth"/>
    <property type="match status" value="1"/>
</dbReference>
<evidence type="ECO:0000256" key="2">
    <source>
        <dbReference type="ARBA" id="ARBA00022555"/>
    </source>
</evidence>
<dbReference type="SUPFAM" id="SSF53178">
    <property type="entry name" value="Peptidyl-tRNA hydrolase-like"/>
    <property type="match status" value="1"/>
</dbReference>
<evidence type="ECO:0000256" key="10">
    <source>
        <dbReference type="RuleBase" id="RU004320"/>
    </source>
</evidence>
<dbReference type="GO" id="GO:0006515">
    <property type="term" value="P:protein quality control for misfolded or incompletely synthesized proteins"/>
    <property type="evidence" value="ECO:0007669"/>
    <property type="project" value="UniProtKB-UniRule"/>
</dbReference>
<dbReference type="EMBL" id="ADVG01000002">
    <property type="protein sequence ID" value="EFH86312.1"/>
    <property type="molecule type" value="Genomic_DNA"/>
</dbReference>
<comment type="caution">
    <text evidence="12">The sequence shown here is derived from an EMBL/GenBank/DDBJ whole genome shotgun (WGS) entry which is preliminary data.</text>
</comment>
<evidence type="ECO:0000256" key="5">
    <source>
        <dbReference type="ARBA" id="ARBA00038063"/>
    </source>
</evidence>
<dbReference type="InterPro" id="IPR001328">
    <property type="entry name" value="Pept_tRNA_hydro"/>
</dbReference>
<sequence>MKLLVGLGNPGAQYERTRHNVGFRVIDALAEKLGVRWERRGRAMIANATLEHEKVVLVKPITFMNNSGEAVGELQRWFKLEPEDILVVYDELDLPVGQLRVRARGSAGGHNGMKSLIQYLHTDQFPRLRVGIGRPANRRLDTINYVLGIPPKDEYITLLQTEDKALEAFSLILREGLDQAMNTLNVDPEAQRKAEEKRRLKQEREAARQQQATIGEKQAEDSSSPRA</sequence>
<feature type="compositionally biased region" description="Basic and acidic residues" evidence="11">
    <location>
        <begin position="189"/>
        <end position="207"/>
    </location>
</feature>
<evidence type="ECO:0000256" key="4">
    <source>
        <dbReference type="ARBA" id="ARBA00022884"/>
    </source>
</evidence>
<evidence type="ECO:0000256" key="7">
    <source>
        <dbReference type="ARBA" id="ARBA00050038"/>
    </source>
</evidence>
<dbReference type="InterPro" id="IPR036416">
    <property type="entry name" value="Pept_tRNA_hydro_sf"/>
</dbReference>
<dbReference type="InParanoid" id="D6TKL2"/>
<dbReference type="Gene3D" id="3.40.50.1470">
    <property type="entry name" value="Peptidyl-tRNA hydrolase"/>
    <property type="match status" value="1"/>
</dbReference>
<dbReference type="GO" id="GO:0005737">
    <property type="term" value="C:cytoplasm"/>
    <property type="evidence" value="ECO:0007669"/>
    <property type="project" value="UniProtKB-SubCell"/>
</dbReference>
<feature type="binding site" evidence="8">
    <location>
        <position position="65"/>
    </location>
    <ligand>
        <name>tRNA</name>
        <dbReference type="ChEBI" id="CHEBI:17843"/>
    </ligand>
</feature>
<dbReference type="GO" id="GO:0072344">
    <property type="term" value="P:rescue of stalled ribosome"/>
    <property type="evidence" value="ECO:0007669"/>
    <property type="project" value="UniProtKB-UniRule"/>
</dbReference>
<dbReference type="Pfam" id="PF01195">
    <property type="entry name" value="Pept_tRNA_hydro"/>
    <property type="match status" value="1"/>
</dbReference>
<dbReference type="RefSeq" id="WP_007910526.1">
    <property type="nucleotide sequence ID" value="NZ_ADVG01000002.1"/>
</dbReference>
<dbReference type="PROSITE" id="PS01195">
    <property type="entry name" value="PEPT_TRNA_HYDROL_1"/>
    <property type="match status" value="1"/>
</dbReference>